<dbReference type="EMBL" id="BKAJ01000135">
    <property type="protein sequence ID" value="GEP59640.1"/>
    <property type="molecule type" value="Genomic_DNA"/>
</dbReference>
<gene>
    <name evidence="1" type="ORF">RSO01_68060</name>
</gene>
<sequence length="88" mass="10498">MRKPLMAVAIVACLIMSVIGGLVPILQGWIFFVIALYLLATEFETGRLWVKAARRRWPWLNRWIERARDHRWAPRHLKEFEDLTDPKR</sequence>
<comment type="caution">
    <text evidence="1">The sequence shown here is derived from an EMBL/GenBank/DDBJ whole genome shotgun (WGS) entry which is preliminary data.</text>
</comment>
<organism evidence="1 2">
    <name type="scientific">Reyranella soli</name>
    <dbReference type="NCBI Taxonomy" id="1230389"/>
    <lineage>
        <taxon>Bacteria</taxon>
        <taxon>Pseudomonadati</taxon>
        <taxon>Pseudomonadota</taxon>
        <taxon>Alphaproteobacteria</taxon>
        <taxon>Hyphomicrobiales</taxon>
        <taxon>Reyranellaceae</taxon>
        <taxon>Reyranella</taxon>
    </lineage>
</organism>
<evidence type="ECO:0000313" key="2">
    <source>
        <dbReference type="Proteomes" id="UP000321058"/>
    </source>
</evidence>
<dbReference type="Proteomes" id="UP000321058">
    <property type="component" value="Unassembled WGS sequence"/>
</dbReference>
<keyword evidence="2" id="KW-1185">Reference proteome</keyword>
<accession>A0A512NL09</accession>
<reference evidence="1 2" key="1">
    <citation type="submission" date="2019-07" db="EMBL/GenBank/DDBJ databases">
        <title>Whole genome shotgun sequence of Reyranella soli NBRC 108950.</title>
        <authorList>
            <person name="Hosoyama A."/>
            <person name="Uohara A."/>
            <person name="Ohji S."/>
            <person name="Ichikawa N."/>
        </authorList>
    </citation>
    <scope>NUCLEOTIDE SEQUENCE [LARGE SCALE GENOMIC DNA]</scope>
    <source>
        <strain evidence="1 2">NBRC 108950</strain>
    </source>
</reference>
<dbReference type="RefSeq" id="WP_147155016.1">
    <property type="nucleotide sequence ID" value="NZ_BKAJ01000135.1"/>
</dbReference>
<proteinExistence type="predicted"/>
<dbReference type="AlphaFoldDB" id="A0A512NL09"/>
<name>A0A512NL09_9HYPH</name>
<dbReference type="OrthoDB" id="7376021at2"/>
<evidence type="ECO:0000313" key="1">
    <source>
        <dbReference type="EMBL" id="GEP59640.1"/>
    </source>
</evidence>
<protein>
    <submittedName>
        <fullName evidence="1">Uncharacterized protein</fullName>
    </submittedName>
</protein>